<feature type="non-terminal residue" evidence="3">
    <location>
        <position position="84"/>
    </location>
</feature>
<evidence type="ECO:0000313" key="3">
    <source>
        <dbReference type="EMBL" id="CAE7552604.1"/>
    </source>
</evidence>
<accession>A0A812U4T4</accession>
<comment type="caution">
    <text evidence="3">The sequence shown here is derived from an EMBL/GenBank/DDBJ whole genome shotgun (WGS) entry which is preliminary data.</text>
</comment>
<sequence>LILLLFAGGLLQMAWVATVAKFLGSLLPANKVKVEVDDAAPPLPGLTPKNAEPYPRPGRPYKRRWLPVYAVIMLAALLCLKLGR</sequence>
<dbReference type="EMBL" id="CAJNJA010025982">
    <property type="protein sequence ID" value="CAE7552604.1"/>
    <property type="molecule type" value="Genomic_DNA"/>
</dbReference>
<keyword evidence="4" id="KW-1185">Reference proteome</keyword>
<evidence type="ECO:0000313" key="4">
    <source>
        <dbReference type="Proteomes" id="UP000601435"/>
    </source>
</evidence>
<feature type="signal peptide" evidence="2">
    <location>
        <begin position="1"/>
        <end position="20"/>
    </location>
</feature>
<protein>
    <submittedName>
        <fullName evidence="3">Nipblb protein</fullName>
    </submittedName>
</protein>
<feature type="chain" id="PRO_5032751366" evidence="2">
    <location>
        <begin position="21"/>
        <end position="84"/>
    </location>
</feature>
<feature type="transmembrane region" description="Helical" evidence="1">
    <location>
        <begin position="65"/>
        <end position="83"/>
    </location>
</feature>
<name>A0A812U4T4_9DINO</name>
<proteinExistence type="predicted"/>
<keyword evidence="1" id="KW-0472">Membrane</keyword>
<evidence type="ECO:0000256" key="2">
    <source>
        <dbReference type="SAM" id="SignalP"/>
    </source>
</evidence>
<dbReference type="AlphaFoldDB" id="A0A812U4T4"/>
<keyword evidence="2" id="KW-0732">Signal</keyword>
<evidence type="ECO:0000256" key="1">
    <source>
        <dbReference type="SAM" id="Phobius"/>
    </source>
</evidence>
<feature type="non-terminal residue" evidence="3">
    <location>
        <position position="1"/>
    </location>
</feature>
<organism evidence="3 4">
    <name type="scientific">Symbiodinium necroappetens</name>
    <dbReference type="NCBI Taxonomy" id="1628268"/>
    <lineage>
        <taxon>Eukaryota</taxon>
        <taxon>Sar</taxon>
        <taxon>Alveolata</taxon>
        <taxon>Dinophyceae</taxon>
        <taxon>Suessiales</taxon>
        <taxon>Symbiodiniaceae</taxon>
        <taxon>Symbiodinium</taxon>
    </lineage>
</organism>
<keyword evidence="1" id="KW-1133">Transmembrane helix</keyword>
<reference evidence="3" key="1">
    <citation type="submission" date="2021-02" db="EMBL/GenBank/DDBJ databases">
        <authorList>
            <person name="Dougan E. K."/>
            <person name="Rhodes N."/>
            <person name="Thang M."/>
            <person name="Chan C."/>
        </authorList>
    </citation>
    <scope>NUCLEOTIDE SEQUENCE</scope>
</reference>
<keyword evidence="1" id="KW-0812">Transmembrane</keyword>
<dbReference type="Proteomes" id="UP000601435">
    <property type="component" value="Unassembled WGS sequence"/>
</dbReference>
<gene>
    <name evidence="3" type="primary">nipblb</name>
    <name evidence="3" type="ORF">SNEC2469_LOCUS15926</name>
</gene>